<dbReference type="GO" id="GO:0003824">
    <property type="term" value="F:catalytic activity"/>
    <property type="evidence" value="ECO:0007669"/>
    <property type="project" value="UniProtKB-ARBA"/>
</dbReference>
<feature type="region of interest" description="Disordered" evidence="1">
    <location>
        <begin position="233"/>
        <end position="268"/>
    </location>
</feature>
<dbReference type="AlphaFoldDB" id="A0A2G9EHY9"/>
<name>A0A2G9EHY9_9FUSO</name>
<evidence type="ECO:0000313" key="2">
    <source>
        <dbReference type="EMBL" id="PIM79709.1"/>
    </source>
</evidence>
<gene>
    <name evidence="2" type="ORF">CTM71_04550</name>
</gene>
<dbReference type="Proteomes" id="UP000229011">
    <property type="component" value="Unassembled WGS sequence"/>
</dbReference>
<evidence type="ECO:0000313" key="3">
    <source>
        <dbReference type="Proteomes" id="UP000229011"/>
    </source>
</evidence>
<evidence type="ECO:0000256" key="1">
    <source>
        <dbReference type="SAM" id="MobiDB-lite"/>
    </source>
</evidence>
<feature type="compositionally biased region" description="Polar residues" evidence="1">
    <location>
        <begin position="250"/>
        <end position="267"/>
    </location>
</feature>
<dbReference type="Pfam" id="PF13332">
    <property type="entry name" value="Fil_haemagg_2"/>
    <property type="match status" value="1"/>
</dbReference>
<dbReference type="InterPro" id="IPR025157">
    <property type="entry name" value="Hemagglutinin_rpt"/>
</dbReference>
<proteinExistence type="predicted"/>
<sequence length="851" mass="93340">MKSGDILGGLASATNTVTGIVSGLASNQGTKLPTSAVNKNNSNDDDDDDDKNNQTNTVGKDNLKAAQANNNFYANIGVNLGFNKSSSKSNSHSESAVVTTIRGKDENSSITYNNVKNVEYVGTQAQDTKFIYNNVENINKTAVELNNSNSSTGKSSGISTGVTIGYGDGTQTEFNGVSISASKSNMNSNGTTYQNGRFVNVDEVHNNTKNMTLSGFNQEGGTVTGNIENLTVESKQNTSTTKGSTKGGSLSVSANGLPSGSANYSKTNGERRVVDNASTFIIGDGSDLKVGKLENTASAIGTTENGKLSIDEYVGHNLENVDKLKTAGGSVGVSTSGITSIGVNYSDKKQEGITKNTVIGNVEIGKSSGDAINKDLDTMTEITEDRDFKTNINVESQTINYIKNPEKFKEDLQKAKNEIYDIYHAVDSTVNLQGEETRSPIEQLGEVRQAKVIYNLIDSRLQEAENQEDIAKIFEGASEDLGYRVKVIFTDPSNSPQLIGVDENGNTYIKDGTAYVDKNTGIGYILVNTESPANSTKAGVIGTIAEEQSHVIGKKEGRQKVVPDGSEKGLESLGRPTNDYFKKQYSKNDKAIDLKSDGKDYSNVDFGENVGDKTIENPLELYDKKYTTADERKEVEKILSEEKGEDYLVDWELYNESLERDYRAEINYFVSQAKNRVNKLSEIEKGNFEEVPPKESVFHNFINTKEGIKVVINKSLINTKKVDYDTGKEVVISKSNKIVKDYMNQGTSNNFTYGLNNKPKSDEGKFDKVLHGLVDVGNYISKGTGVTDKTTVLERVNMTFLGYLVSENYDELEKWAGKNNYDAIGYKEYFEYKIYKFNINSYKNLRRNMYK</sequence>
<dbReference type="EMBL" id="PEQY01000001">
    <property type="protein sequence ID" value="PIM79709.1"/>
    <property type="molecule type" value="Genomic_DNA"/>
</dbReference>
<feature type="region of interest" description="Disordered" evidence="1">
    <location>
        <begin position="25"/>
        <end position="63"/>
    </location>
</feature>
<accession>A0A2G9EHY9</accession>
<reference evidence="2 3" key="1">
    <citation type="submission" date="2017-11" db="EMBL/GenBank/DDBJ databases">
        <title>Genome sequencing of Fusobacterium periodonticum KCOM 1259.</title>
        <authorList>
            <person name="Kook J.-K."/>
            <person name="Park S.-N."/>
            <person name="Lim Y.K."/>
        </authorList>
    </citation>
    <scope>NUCLEOTIDE SEQUENCE [LARGE SCALE GENOMIC DNA]</scope>
    <source>
        <strain evidence="2 3">KCOM 1259</strain>
    </source>
</reference>
<comment type="caution">
    <text evidence="2">The sequence shown here is derived from an EMBL/GenBank/DDBJ whole genome shotgun (WGS) entry which is preliminary data.</text>
</comment>
<organism evidence="2 3">
    <name type="scientific">Fusobacterium pseudoperiodonticum</name>
    <dbReference type="NCBI Taxonomy" id="2663009"/>
    <lineage>
        <taxon>Bacteria</taxon>
        <taxon>Fusobacteriati</taxon>
        <taxon>Fusobacteriota</taxon>
        <taxon>Fusobacteriia</taxon>
        <taxon>Fusobacteriales</taxon>
        <taxon>Fusobacteriaceae</taxon>
        <taxon>Fusobacterium</taxon>
    </lineage>
</organism>
<feature type="compositionally biased region" description="Polar residues" evidence="1">
    <location>
        <begin position="25"/>
        <end position="37"/>
    </location>
</feature>
<protein>
    <submittedName>
        <fullName evidence="2">Hemolysin</fullName>
    </submittedName>
</protein>
<feature type="compositionally biased region" description="Low complexity" evidence="1">
    <location>
        <begin position="238"/>
        <end position="249"/>
    </location>
</feature>